<dbReference type="Gene3D" id="1.20.140.10">
    <property type="entry name" value="Butyryl-CoA Dehydrogenase, subunit A, domain 3"/>
    <property type="match status" value="2"/>
</dbReference>
<feature type="binding site" evidence="14">
    <location>
        <position position="225"/>
    </location>
    <ligand>
        <name>FAD</name>
        <dbReference type="ChEBI" id="CHEBI:57692"/>
    </ligand>
</feature>
<dbReference type="InterPro" id="IPR046373">
    <property type="entry name" value="Acyl-CoA_Oxase/DH_mid-dom_sf"/>
</dbReference>
<feature type="domain" description="Acyl-coenzyme A oxidase N-terminal" evidence="18">
    <location>
        <begin position="58"/>
        <end position="175"/>
    </location>
</feature>
<dbReference type="InterPro" id="IPR029320">
    <property type="entry name" value="Acyl-CoA_ox_N"/>
</dbReference>
<keyword evidence="11" id="KW-0576">Peroxisome</keyword>
<evidence type="ECO:0000256" key="2">
    <source>
        <dbReference type="ARBA" id="ARBA00001974"/>
    </source>
</evidence>
<keyword evidence="8" id="KW-0276">Fatty acid metabolism</keyword>
<comment type="pathway">
    <text evidence="4">Lipid metabolism; peroxisomal fatty acid beta-oxidation.</text>
</comment>
<sequence length="732" mass="81019">MSSRNPPSTSSYEQIKESPFFKIGLHAAAFAAGVWFIQSPLMDVLALLAAERAQGQFDPNKMHVFLEETAEKSRLFKRLVQSFDRDATLTTGGKYYDLTKEQQRENTATRIARMAQYIEIEDEQTWATRMSLLSVLDPQTGTRIGVNLGLFLGCIRGNGTFEQLEYWAKKKETGQLKGLYGCFGMTELAHGSNVAGVETTATFDKNTDEFIINTPHIGATKWWIGGAAHSATHCSVYARLIVDGKDYGVKTFVVPLRDSNHNVMPGVTVGDIGAKMGRDGIDNGWIQFSSVRVPRFFMLQKFCKVSREGKVDLPPLEQLAYSALLGGRVSMVMDSFRWTARFATIALRFAIGRRQFKSASQGDGTETQLLNYPLHQRRLIPFLAQAYVFSAGSWKLEHTIKHTLDTLDAAVAANDMGKIMKSVNEMKSLFIDSAALKSTSTWLCADAIDQCRQACGGLGYSSYNGFGKGYSDWVVQCTWEGDNSILAMSVGKPLIRSAVEVLESGKKQKGAVAFLNDAKQWANEKLVFNSAEELLQPQNTLKAIQVLMTRVALNGADVLKENNGNFDAVGAPSLVLSKLHAHYYHLHEFYRRIEGNEHKELNSHLTLLGQLHAASFVIEKFGGDFLGNNIVPPAVLNEVVNKKIPELCKQIRPNVVAFTDSFMYSDTFINAPIARYDGNIYENYFDTVKKSNPPENTKAPYSAAFEAALGRGSVEERERGDKSAAAASVLSK</sequence>
<comment type="similarity">
    <text evidence="5 12">Belongs to the acyl-CoA oxidase family.</text>
</comment>
<evidence type="ECO:0000256" key="9">
    <source>
        <dbReference type="ARBA" id="ARBA00023002"/>
    </source>
</evidence>
<dbReference type="STRING" id="45357.A0A2V1AQG2"/>
<evidence type="ECO:0000256" key="13">
    <source>
        <dbReference type="PIRSR" id="PIRSR000168-1"/>
    </source>
</evidence>
<evidence type="ECO:0000256" key="12">
    <source>
        <dbReference type="PIRNR" id="PIRNR000168"/>
    </source>
</evidence>
<dbReference type="GO" id="GO:0005777">
    <property type="term" value="C:peroxisome"/>
    <property type="evidence" value="ECO:0007669"/>
    <property type="project" value="UniProtKB-SubCell"/>
</dbReference>
<evidence type="ECO:0000259" key="17">
    <source>
        <dbReference type="Pfam" id="PF02770"/>
    </source>
</evidence>
<dbReference type="GO" id="GO:0071949">
    <property type="term" value="F:FAD binding"/>
    <property type="evidence" value="ECO:0007669"/>
    <property type="project" value="InterPro"/>
</dbReference>
<organism evidence="20 21">
    <name type="scientific">Candidozyma haemuli</name>
    <dbReference type="NCBI Taxonomy" id="45357"/>
    <lineage>
        <taxon>Eukaryota</taxon>
        <taxon>Fungi</taxon>
        <taxon>Dikarya</taxon>
        <taxon>Ascomycota</taxon>
        <taxon>Saccharomycotina</taxon>
        <taxon>Pichiomycetes</taxon>
        <taxon>Metschnikowiaceae</taxon>
        <taxon>Candidozyma</taxon>
    </lineage>
</organism>
<dbReference type="GO" id="GO:0030150">
    <property type="term" value="P:protein import into mitochondrial matrix"/>
    <property type="evidence" value="ECO:0007669"/>
    <property type="project" value="InterPro"/>
</dbReference>
<dbReference type="VEuPathDB" id="FungiDB:CXQ85_001741"/>
<dbReference type="Pfam" id="PF14749">
    <property type="entry name" value="Acyl-CoA_ox_N"/>
    <property type="match status" value="1"/>
</dbReference>
<dbReference type="Pfam" id="PF17112">
    <property type="entry name" value="Tom6"/>
    <property type="match status" value="1"/>
</dbReference>
<dbReference type="GO" id="GO:0005742">
    <property type="term" value="C:mitochondrial outer membrane translocase complex"/>
    <property type="evidence" value="ECO:0007669"/>
    <property type="project" value="InterPro"/>
</dbReference>
<dbReference type="GO" id="GO:0005504">
    <property type="term" value="F:fatty acid binding"/>
    <property type="evidence" value="ECO:0007669"/>
    <property type="project" value="TreeGrafter"/>
</dbReference>
<dbReference type="Pfam" id="PF02770">
    <property type="entry name" value="Acyl-CoA_dh_M"/>
    <property type="match status" value="1"/>
</dbReference>
<dbReference type="FunFam" id="1.20.140.10:FF:000015">
    <property type="entry name" value="Acyl-coenzyme A oxidase"/>
    <property type="match status" value="1"/>
</dbReference>
<feature type="domain" description="Acyl-CoA oxidase/dehydrogenase middle" evidence="17">
    <location>
        <begin position="182"/>
        <end position="291"/>
    </location>
</feature>
<comment type="caution">
    <text evidence="20">The sequence shown here is derived from an EMBL/GenBank/DDBJ whole genome shotgun (WGS) entry which is preliminary data.</text>
</comment>
<comment type="subcellular location">
    <subcellularLocation>
        <location evidence="3">Peroxisome</location>
    </subcellularLocation>
</comment>
<evidence type="ECO:0000313" key="20">
    <source>
        <dbReference type="EMBL" id="PVH19964.1"/>
    </source>
</evidence>
<dbReference type="Pfam" id="PF01756">
    <property type="entry name" value="ACOX"/>
    <property type="match status" value="1"/>
</dbReference>
<dbReference type="FunFam" id="2.40.110.10:FF:000003">
    <property type="entry name" value="Acyl-coenzyme A oxidase"/>
    <property type="match status" value="1"/>
</dbReference>
<reference evidence="20 21" key="1">
    <citation type="submission" date="2017-12" db="EMBL/GenBank/DDBJ databases">
        <title>Genome Sequence of a Multidrug-Resistant Candida haemulonii Isolate from a Patient with Chronic Leg Ulcers in Israel.</title>
        <authorList>
            <person name="Chow N.A."/>
            <person name="Gade L."/>
            <person name="Batra D."/>
            <person name="Rowe L.A."/>
            <person name="Ben-Ami R."/>
            <person name="Loparev V.N."/>
            <person name="Litvintseva A.P."/>
        </authorList>
    </citation>
    <scope>NUCLEOTIDE SEQUENCE [LARGE SCALE GENOMIC DNA]</scope>
    <source>
        <strain evidence="20 21">B11899</strain>
    </source>
</reference>
<dbReference type="GeneID" id="37007072"/>
<evidence type="ECO:0000256" key="3">
    <source>
        <dbReference type="ARBA" id="ARBA00004275"/>
    </source>
</evidence>
<gene>
    <name evidence="20" type="ORF">CXQ85_001741</name>
</gene>
<dbReference type="InterPro" id="IPR020266">
    <property type="entry name" value="Tom6"/>
</dbReference>
<dbReference type="Gene3D" id="1.10.540.10">
    <property type="entry name" value="Acyl-CoA dehydrogenase/oxidase, N-terminal domain"/>
    <property type="match status" value="1"/>
</dbReference>
<keyword evidence="9" id="KW-0560">Oxidoreductase</keyword>
<dbReference type="RefSeq" id="XP_025340904.1">
    <property type="nucleotide sequence ID" value="XM_025485439.1"/>
</dbReference>
<dbReference type="OrthoDB" id="538336at2759"/>
<feature type="domain" description="Acyl-CoA oxidase C-alpha1" evidence="19">
    <location>
        <begin position="321"/>
        <end position="494"/>
    </location>
</feature>
<feature type="binding site" evidence="14">
    <location>
        <position position="186"/>
    </location>
    <ligand>
        <name>FAD</name>
        <dbReference type="ChEBI" id="CHEBI:57692"/>
    </ligand>
</feature>
<dbReference type="Pfam" id="PF22924">
    <property type="entry name" value="ACOX_C_alpha1"/>
    <property type="match status" value="1"/>
</dbReference>
<evidence type="ECO:0000256" key="11">
    <source>
        <dbReference type="ARBA" id="ARBA00023140"/>
    </source>
</evidence>
<comment type="catalytic activity">
    <reaction evidence="1">
        <text>a 2,3-saturated acyl-CoA + O2 = a (2E)-enoyl-CoA + H2O2</text>
        <dbReference type="Rhea" id="RHEA:38959"/>
        <dbReference type="ChEBI" id="CHEBI:15379"/>
        <dbReference type="ChEBI" id="CHEBI:16240"/>
        <dbReference type="ChEBI" id="CHEBI:58856"/>
        <dbReference type="ChEBI" id="CHEBI:65111"/>
        <dbReference type="EC" id="1.3.3.6"/>
    </reaction>
</comment>
<dbReference type="GO" id="GO:0055088">
    <property type="term" value="P:lipid homeostasis"/>
    <property type="evidence" value="ECO:0007669"/>
    <property type="project" value="TreeGrafter"/>
</dbReference>
<evidence type="ECO:0000256" key="14">
    <source>
        <dbReference type="PIRSR" id="PIRSR000168-2"/>
    </source>
</evidence>
<evidence type="ECO:0000259" key="19">
    <source>
        <dbReference type="Pfam" id="PF22924"/>
    </source>
</evidence>
<dbReference type="SUPFAM" id="SSF47203">
    <property type="entry name" value="Acyl-CoA dehydrogenase C-terminal domain-like"/>
    <property type="match status" value="2"/>
</dbReference>
<dbReference type="PIRSF" id="PIRSF000168">
    <property type="entry name" value="Acyl-CoA_oxidase"/>
    <property type="match status" value="1"/>
</dbReference>
<dbReference type="InterPro" id="IPR055060">
    <property type="entry name" value="ACOX_C_alpha1"/>
</dbReference>
<dbReference type="EMBL" id="PKFO01000003">
    <property type="protein sequence ID" value="PVH19964.1"/>
    <property type="molecule type" value="Genomic_DNA"/>
</dbReference>
<dbReference type="InterPro" id="IPR006091">
    <property type="entry name" value="Acyl-CoA_Oxase/DH_mid-dom"/>
</dbReference>
<keyword evidence="21" id="KW-1185">Reference proteome</keyword>
<evidence type="ECO:0000313" key="21">
    <source>
        <dbReference type="Proteomes" id="UP000244309"/>
    </source>
</evidence>
<dbReference type="Proteomes" id="UP000244309">
    <property type="component" value="Unassembled WGS sequence"/>
</dbReference>
<proteinExistence type="inferred from homology"/>
<dbReference type="GO" id="GO:0033540">
    <property type="term" value="P:fatty acid beta-oxidation using acyl-CoA oxidase"/>
    <property type="evidence" value="ECO:0007669"/>
    <property type="project" value="UniProtKB-UniPathway"/>
</dbReference>
<dbReference type="AlphaFoldDB" id="A0A2V1AQG2"/>
<comment type="cofactor">
    <cofactor evidence="2">
        <name>FAD</name>
        <dbReference type="ChEBI" id="CHEBI:57692"/>
    </cofactor>
</comment>
<dbReference type="InterPro" id="IPR037069">
    <property type="entry name" value="AcylCoA_DH/ox_N_sf"/>
</dbReference>
<dbReference type="Gene3D" id="2.40.110.10">
    <property type="entry name" value="Butyryl-CoA Dehydrogenase, subunit A, domain 2"/>
    <property type="match status" value="1"/>
</dbReference>
<feature type="compositionally biased region" description="Basic and acidic residues" evidence="15">
    <location>
        <begin position="713"/>
        <end position="722"/>
    </location>
</feature>
<dbReference type="InterPro" id="IPR009100">
    <property type="entry name" value="AcylCoA_DH/oxidase_NM_dom_sf"/>
</dbReference>
<feature type="domain" description="Acyl-CoA oxidase C-terminal" evidence="16">
    <location>
        <begin position="537"/>
        <end position="707"/>
    </location>
</feature>
<evidence type="ECO:0000256" key="10">
    <source>
        <dbReference type="ARBA" id="ARBA00023098"/>
    </source>
</evidence>
<feature type="active site" description="Proton acceptor" evidence="13">
    <location>
        <position position="480"/>
    </location>
</feature>
<evidence type="ECO:0000256" key="4">
    <source>
        <dbReference type="ARBA" id="ARBA00004846"/>
    </source>
</evidence>
<evidence type="ECO:0000256" key="15">
    <source>
        <dbReference type="SAM" id="MobiDB-lite"/>
    </source>
</evidence>
<dbReference type="SUPFAM" id="SSF56645">
    <property type="entry name" value="Acyl-CoA dehydrogenase NM domain-like"/>
    <property type="match status" value="1"/>
</dbReference>
<evidence type="ECO:0000259" key="18">
    <source>
        <dbReference type="Pfam" id="PF14749"/>
    </source>
</evidence>
<dbReference type="FunFam" id="1.10.540.10:FF:000018">
    <property type="entry name" value="Acyl-coenzyme A oxidase"/>
    <property type="match status" value="1"/>
</dbReference>
<evidence type="ECO:0000256" key="5">
    <source>
        <dbReference type="ARBA" id="ARBA00006288"/>
    </source>
</evidence>
<keyword evidence="7 12" id="KW-0274">FAD</keyword>
<evidence type="ECO:0000256" key="8">
    <source>
        <dbReference type="ARBA" id="ARBA00022832"/>
    </source>
</evidence>
<evidence type="ECO:0000259" key="16">
    <source>
        <dbReference type="Pfam" id="PF01756"/>
    </source>
</evidence>
<dbReference type="InterPro" id="IPR002655">
    <property type="entry name" value="Acyl-CoA_oxidase_C"/>
</dbReference>
<feature type="region of interest" description="Disordered" evidence="15">
    <location>
        <begin position="711"/>
        <end position="732"/>
    </location>
</feature>
<accession>A0A2V1AQG2</accession>
<keyword evidence="6 12" id="KW-0285">Flavoprotein</keyword>
<keyword evidence="10" id="KW-0443">Lipid metabolism</keyword>
<evidence type="ECO:0000256" key="1">
    <source>
        <dbReference type="ARBA" id="ARBA00001201"/>
    </source>
</evidence>
<dbReference type="PANTHER" id="PTHR10909:SF352">
    <property type="entry name" value="ACYL-COENZYME A OXIDASE-LIKE PROTEIN"/>
    <property type="match status" value="1"/>
</dbReference>
<name>A0A2V1AQG2_9ASCO</name>
<protein>
    <recommendedName>
        <fullName evidence="12">Acyl-coenzyme A oxidase</fullName>
    </recommendedName>
</protein>
<evidence type="ECO:0000256" key="6">
    <source>
        <dbReference type="ARBA" id="ARBA00022630"/>
    </source>
</evidence>
<dbReference type="InterPro" id="IPR036250">
    <property type="entry name" value="AcylCo_DH-like_C"/>
</dbReference>
<dbReference type="GO" id="GO:0003997">
    <property type="term" value="F:acyl-CoA oxidase activity"/>
    <property type="evidence" value="ECO:0007669"/>
    <property type="project" value="UniProtKB-EC"/>
</dbReference>
<evidence type="ECO:0000256" key="7">
    <source>
        <dbReference type="ARBA" id="ARBA00022827"/>
    </source>
</evidence>
<dbReference type="PANTHER" id="PTHR10909">
    <property type="entry name" value="ELECTRON TRANSPORT OXIDOREDUCTASE"/>
    <property type="match status" value="1"/>
</dbReference>
<dbReference type="UniPathway" id="UPA00661"/>
<dbReference type="InterPro" id="IPR012258">
    <property type="entry name" value="Acyl-CoA_oxidase"/>
</dbReference>